<gene>
    <name evidence="1" type="ORF">LES8486_01769</name>
    <name evidence="2" type="ORF">LES9216_00134</name>
</gene>
<dbReference type="EMBL" id="OKQR01000004">
    <property type="protein sequence ID" value="SPD94585.1"/>
    <property type="molecule type" value="Genomic_DNA"/>
</dbReference>
<evidence type="ECO:0000313" key="1">
    <source>
        <dbReference type="EMBL" id="SPD94585.1"/>
    </source>
</evidence>
<dbReference type="AlphaFoldDB" id="A0A2N9K886"/>
<evidence type="ECO:0000313" key="4">
    <source>
        <dbReference type="Proteomes" id="UP000239237"/>
    </source>
</evidence>
<reference evidence="2 3" key="2">
    <citation type="submission" date="2018-02" db="EMBL/GenBank/DDBJ databases">
        <authorList>
            <person name="Cohen D.B."/>
            <person name="Kent A.D."/>
        </authorList>
    </citation>
    <scope>NUCLEOTIDE SEQUENCE [LARGE SCALE GENOMIC DNA]</scope>
    <source>
        <strain evidence="2 3">CECT 9216</strain>
    </source>
</reference>
<protein>
    <recommendedName>
        <fullName evidence="5">MazG nucleotide pyrophosphohydrolase domain protein</fullName>
    </recommendedName>
</protein>
<dbReference type="Gene3D" id="1.10.287.1080">
    <property type="entry name" value="MazG-like"/>
    <property type="match status" value="1"/>
</dbReference>
<name>A0A2N9K886_9LACO</name>
<evidence type="ECO:0008006" key="5">
    <source>
        <dbReference type="Google" id="ProtNLM"/>
    </source>
</evidence>
<dbReference type="Proteomes" id="UP000237923">
    <property type="component" value="Unassembled WGS sequence"/>
</dbReference>
<dbReference type="RefSeq" id="WP_072614041.1">
    <property type="nucleotide sequence ID" value="NZ_AP017935.1"/>
</dbReference>
<accession>A0A2N9K886</accession>
<dbReference type="InterPro" id="IPR044548">
    <property type="entry name" value="AF0060_NTP-PPase_MazG-like"/>
</dbReference>
<proteinExistence type="predicted"/>
<evidence type="ECO:0000313" key="2">
    <source>
        <dbReference type="EMBL" id="SPE06247.1"/>
    </source>
</evidence>
<dbReference type="Proteomes" id="UP000239237">
    <property type="component" value="Unassembled WGS sequence"/>
</dbReference>
<evidence type="ECO:0000313" key="3">
    <source>
        <dbReference type="Proteomes" id="UP000237923"/>
    </source>
</evidence>
<dbReference type="GeneID" id="99674638"/>
<dbReference type="SUPFAM" id="SSF101386">
    <property type="entry name" value="all-alpha NTP pyrophosphatases"/>
    <property type="match status" value="1"/>
</dbReference>
<sequence>MIERIIKLSKKENKTNEQMLLKLSEEVGEVSQAYLSMAHASGSDYKDKNEKDYQEELVDSLMVISTLLVKSGISKEELLNLLEKKCNKWESKQNN</sequence>
<dbReference type="CDD" id="cd11533">
    <property type="entry name" value="NTP-PPase_Af0060_like"/>
    <property type="match status" value="1"/>
</dbReference>
<dbReference type="EMBL" id="OKQU01000001">
    <property type="protein sequence ID" value="SPE06247.1"/>
    <property type="molecule type" value="Genomic_DNA"/>
</dbReference>
<organism evidence="2 3">
    <name type="scientific">Leuconostoc suionicum</name>
    <dbReference type="NCBI Taxonomy" id="1511761"/>
    <lineage>
        <taxon>Bacteria</taxon>
        <taxon>Bacillati</taxon>
        <taxon>Bacillota</taxon>
        <taxon>Bacilli</taxon>
        <taxon>Lactobacillales</taxon>
        <taxon>Lactobacillaceae</taxon>
        <taxon>Leuconostoc</taxon>
    </lineage>
</organism>
<dbReference type="KEGG" id="lsu:A6B45_07515"/>
<reference evidence="1 4" key="1">
    <citation type="submission" date="2018-02" db="EMBL/GenBank/DDBJ databases">
        <authorList>
            <person name="Rodrigo-Torres L."/>
            <person name="Arahal R. D."/>
            <person name="Lucena T."/>
        </authorList>
    </citation>
    <scope>NUCLEOTIDE SEQUENCE [LARGE SCALE GENOMIC DNA]</scope>
    <source>
        <strain evidence="1 4">CECT 8486</strain>
    </source>
</reference>
<keyword evidence="4" id="KW-1185">Reference proteome</keyword>